<sequence length="177" mass="20724">MRLFLLVKKAKKGDKEAFSQIIKDIRIDLYKISKGFFKNEEDIKDAVSETILTAYQKIDTLENEKLFKTWIIRILINKCNDILRKNSKIIFLNNEIDEITYDKDPNEYLDLYEAINTLNDDIKILVILYYFNDLSISEISKITNIKEGTIKSRLSRGRDKLYLILNANKEGSFVNGK</sequence>
<dbReference type="Gene3D" id="1.10.10.10">
    <property type="entry name" value="Winged helix-like DNA-binding domain superfamily/Winged helix DNA-binding domain"/>
    <property type="match status" value="1"/>
</dbReference>
<dbReference type="InterPro" id="IPR039425">
    <property type="entry name" value="RNA_pol_sigma-70-like"/>
</dbReference>
<dbReference type="SUPFAM" id="SSF88659">
    <property type="entry name" value="Sigma3 and sigma4 domains of RNA polymerase sigma factors"/>
    <property type="match status" value="1"/>
</dbReference>
<evidence type="ECO:0000259" key="5">
    <source>
        <dbReference type="Pfam" id="PF04542"/>
    </source>
</evidence>
<dbReference type="InterPro" id="IPR014284">
    <property type="entry name" value="RNA_pol_sigma-70_dom"/>
</dbReference>
<dbReference type="Proteomes" id="UP000184241">
    <property type="component" value="Unassembled WGS sequence"/>
</dbReference>
<name>A0A1M5Y3A6_9CLOT</name>
<keyword evidence="2" id="KW-0805">Transcription regulation</keyword>
<dbReference type="InterPro" id="IPR013249">
    <property type="entry name" value="RNA_pol_sigma70_r4_t2"/>
</dbReference>
<dbReference type="Gene3D" id="1.10.1740.10">
    <property type="match status" value="1"/>
</dbReference>
<dbReference type="PANTHER" id="PTHR43133:SF51">
    <property type="entry name" value="RNA POLYMERASE SIGMA FACTOR"/>
    <property type="match status" value="1"/>
</dbReference>
<feature type="domain" description="RNA polymerase sigma factor 70 region 4 type 2" evidence="6">
    <location>
        <begin position="110"/>
        <end position="161"/>
    </location>
</feature>
<dbReference type="Pfam" id="PF08281">
    <property type="entry name" value="Sigma70_r4_2"/>
    <property type="match status" value="1"/>
</dbReference>
<evidence type="ECO:0000259" key="6">
    <source>
        <dbReference type="Pfam" id="PF08281"/>
    </source>
</evidence>
<dbReference type="AlphaFoldDB" id="A0A1M5Y3A6"/>
<keyword evidence="4" id="KW-0804">Transcription</keyword>
<dbReference type="CDD" id="cd06171">
    <property type="entry name" value="Sigma70_r4"/>
    <property type="match status" value="1"/>
</dbReference>
<dbReference type="GO" id="GO:0006352">
    <property type="term" value="P:DNA-templated transcription initiation"/>
    <property type="evidence" value="ECO:0007669"/>
    <property type="project" value="InterPro"/>
</dbReference>
<dbReference type="InterPro" id="IPR013324">
    <property type="entry name" value="RNA_pol_sigma_r3/r4-like"/>
</dbReference>
<dbReference type="InterPro" id="IPR036388">
    <property type="entry name" value="WH-like_DNA-bd_sf"/>
</dbReference>
<dbReference type="PANTHER" id="PTHR43133">
    <property type="entry name" value="RNA POLYMERASE ECF-TYPE SIGMA FACTO"/>
    <property type="match status" value="1"/>
</dbReference>
<comment type="similarity">
    <text evidence="1">Belongs to the sigma-70 factor family. ECF subfamily.</text>
</comment>
<dbReference type="EMBL" id="FQXU01000005">
    <property type="protein sequence ID" value="SHI06550.1"/>
    <property type="molecule type" value="Genomic_DNA"/>
</dbReference>
<evidence type="ECO:0000256" key="3">
    <source>
        <dbReference type="ARBA" id="ARBA00023082"/>
    </source>
</evidence>
<keyword evidence="3" id="KW-0731">Sigma factor</keyword>
<proteinExistence type="inferred from homology"/>
<evidence type="ECO:0000313" key="7">
    <source>
        <dbReference type="EMBL" id="SHI06550.1"/>
    </source>
</evidence>
<evidence type="ECO:0000256" key="4">
    <source>
        <dbReference type="ARBA" id="ARBA00023163"/>
    </source>
</evidence>
<dbReference type="GO" id="GO:0016987">
    <property type="term" value="F:sigma factor activity"/>
    <property type="evidence" value="ECO:0007669"/>
    <property type="project" value="UniProtKB-KW"/>
</dbReference>
<feature type="domain" description="RNA polymerase sigma-70 region 2" evidence="5">
    <location>
        <begin position="26"/>
        <end position="88"/>
    </location>
</feature>
<dbReference type="NCBIfam" id="TIGR02937">
    <property type="entry name" value="sigma70-ECF"/>
    <property type="match status" value="1"/>
</dbReference>
<dbReference type="InterPro" id="IPR013325">
    <property type="entry name" value="RNA_pol_sigma_r2"/>
</dbReference>
<evidence type="ECO:0000313" key="8">
    <source>
        <dbReference type="Proteomes" id="UP000184241"/>
    </source>
</evidence>
<dbReference type="GO" id="GO:0003677">
    <property type="term" value="F:DNA binding"/>
    <property type="evidence" value="ECO:0007669"/>
    <property type="project" value="InterPro"/>
</dbReference>
<dbReference type="Pfam" id="PF04542">
    <property type="entry name" value="Sigma70_r2"/>
    <property type="match status" value="1"/>
</dbReference>
<reference evidence="7 8" key="1">
    <citation type="submission" date="2016-11" db="EMBL/GenBank/DDBJ databases">
        <authorList>
            <person name="Jaros S."/>
            <person name="Januszkiewicz K."/>
            <person name="Wedrychowicz H."/>
        </authorList>
    </citation>
    <scope>NUCLEOTIDE SEQUENCE [LARGE SCALE GENOMIC DNA]</scope>
    <source>
        <strain evidence="7 8">DSM 6191</strain>
    </source>
</reference>
<gene>
    <name evidence="7" type="ORF">SAMN02745941_01825</name>
</gene>
<accession>A0A1M5Y3A6</accession>
<dbReference type="InterPro" id="IPR007627">
    <property type="entry name" value="RNA_pol_sigma70_r2"/>
</dbReference>
<organism evidence="7 8">
    <name type="scientific">Clostridium intestinale DSM 6191</name>
    <dbReference type="NCBI Taxonomy" id="1121320"/>
    <lineage>
        <taxon>Bacteria</taxon>
        <taxon>Bacillati</taxon>
        <taxon>Bacillota</taxon>
        <taxon>Clostridia</taxon>
        <taxon>Eubacteriales</taxon>
        <taxon>Clostridiaceae</taxon>
        <taxon>Clostridium</taxon>
    </lineage>
</organism>
<evidence type="ECO:0000256" key="2">
    <source>
        <dbReference type="ARBA" id="ARBA00023015"/>
    </source>
</evidence>
<protein>
    <submittedName>
        <fullName evidence="7">RNA polymerase sigma-70 factor, ECF subfamily</fullName>
    </submittedName>
</protein>
<dbReference type="SUPFAM" id="SSF88946">
    <property type="entry name" value="Sigma2 domain of RNA polymerase sigma factors"/>
    <property type="match status" value="1"/>
</dbReference>
<evidence type="ECO:0000256" key="1">
    <source>
        <dbReference type="ARBA" id="ARBA00010641"/>
    </source>
</evidence>